<dbReference type="Gene3D" id="3.40.390.10">
    <property type="entry name" value="Collagenase (Catalytic Domain)"/>
    <property type="match status" value="1"/>
</dbReference>
<evidence type="ECO:0000256" key="3">
    <source>
        <dbReference type="ARBA" id="ARBA00022723"/>
    </source>
</evidence>
<dbReference type="SUPFAM" id="SSF55486">
    <property type="entry name" value="Metalloproteases ('zincins'), catalytic domain"/>
    <property type="match status" value="1"/>
</dbReference>
<evidence type="ECO:0000256" key="2">
    <source>
        <dbReference type="ARBA" id="ARBA00022670"/>
    </source>
</evidence>
<dbReference type="CDD" id="cd11375">
    <property type="entry name" value="Peptidase_M54"/>
    <property type="match status" value="1"/>
</dbReference>
<comment type="cofactor">
    <cofactor evidence="1">
        <name>Zn(2+)</name>
        <dbReference type="ChEBI" id="CHEBI:29105"/>
    </cofactor>
</comment>
<dbReference type="GO" id="GO:0046872">
    <property type="term" value="F:metal ion binding"/>
    <property type="evidence" value="ECO:0007669"/>
    <property type="project" value="UniProtKB-KW"/>
</dbReference>
<evidence type="ECO:0000256" key="4">
    <source>
        <dbReference type="ARBA" id="ARBA00022801"/>
    </source>
</evidence>
<accession>A0A3S4AVM5</accession>
<name>A0A3S4AVM5_9PEZI</name>
<keyword evidence="4" id="KW-0378">Hydrolase</keyword>
<reference evidence="7 8" key="1">
    <citation type="submission" date="2018-04" db="EMBL/GenBank/DDBJ databases">
        <authorList>
            <person name="Huttner S."/>
            <person name="Dainat J."/>
        </authorList>
    </citation>
    <scope>NUCLEOTIDE SEQUENCE [LARGE SCALE GENOMIC DNA]</scope>
</reference>
<organism evidence="7 8">
    <name type="scientific">Thermothielavioides terrestris</name>
    <dbReference type="NCBI Taxonomy" id="2587410"/>
    <lineage>
        <taxon>Eukaryota</taxon>
        <taxon>Fungi</taxon>
        <taxon>Dikarya</taxon>
        <taxon>Ascomycota</taxon>
        <taxon>Pezizomycotina</taxon>
        <taxon>Sordariomycetes</taxon>
        <taxon>Sordariomycetidae</taxon>
        <taxon>Sordariales</taxon>
        <taxon>Chaetomiaceae</taxon>
        <taxon>Thermothielavioides</taxon>
    </lineage>
</organism>
<dbReference type="PANTHER" id="PTHR15910:SF1">
    <property type="entry name" value="ARCHAEMETZINCIN-2"/>
    <property type="match status" value="1"/>
</dbReference>
<evidence type="ECO:0000256" key="1">
    <source>
        <dbReference type="ARBA" id="ARBA00001947"/>
    </source>
</evidence>
<dbReference type="GO" id="GO:0008237">
    <property type="term" value="F:metallopeptidase activity"/>
    <property type="evidence" value="ECO:0007669"/>
    <property type="project" value="UniProtKB-KW"/>
</dbReference>
<evidence type="ECO:0000256" key="6">
    <source>
        <dbReference type="ARBA" id="ARBA00023049"/>
    </source>
</evidence>
<dbReference type="InterPro" id="IPR024079">
    <property type="entry name" value="MetalloPept_cat_dom_sf"/>
</dbReference>
<keyword evidence="5" id="KW-0862">Zinc</keyword>
<dbReference type="AlphaFoldDB" id="A0A3S4AVM5"/>
<dbReference type="Proteomes" id="UP000289323">
    <property type="component" value="Unassembled WGS sequence"/>
</dbReference>
<evidence type="ECO:0000256" key="5">
    <source>
        <dbReference type="ARBA" id="ARBA00022833"/>
    </source>
</evidence>
<keyword evidence="3" id="KW-0479">Metal-binding</keyword>
<dbReference type="PANTHER" id="PTHR15910">
    <property type="entry name" value="ARCHAEMETZINCIN"/>
    <property type="match status" value="1"/>
</dbReference>
<protein>
    <submittedName>
        <fullName evidence="7">A684d8c8-ac58-4326-a49a-806df462d4c5</fullName>
    </submittedName>
</protein>
<sequence>MSPSCPHRHLQLDVSSHAAEAGFQRLPLAKRQAATTPAGRAGTEDAVAEHARLEALFPGPLVLPGDALAVDPKEPPQSLRSWIQDNMRNPVTQRRKTIYVVPAPQVGPAVSKTVSSWTVPSPSRAASLKGKCEAPDVELVRQYLEAFYYPLPVRLLPKEVRLVPWTGGNAAGRSKKQQDGPQYIGLQVGGIVTRITTRRCPDGAFGRQLRLSNILDAALDALPDDAYALVMLVAHDTYEDEHDDFCCGLAYGGSRIAVVSFARYHPLLDEAAGVDRDHAWPFAHCAAFVERLCRGAAAAGSRKKRKVDNSQVTTAAQPLADIIKKTLEAGARSDGDLSALWLSRVARTVAHEVGHCFCLTHCRYYACSMQSTTCVAEDLRQPPYLCPVCLAKLTRAVRDVSKGAFDETRFLIERYTTLARFCKQWERAAMFAGYRCWLEKRIDALQGGLPAERDLGNQESF</sequence>
<dbReference type="Pfam" id="PF07998">
    <property type="entry name" value="Peptidase_M54"/>
    <property type="match status" value="1"/>
</dbReference>
<proteinExistence type="predicted"/>
<keyword evidence="6" id="KW-0482">Metalloprotease</keyword>
<dbReference type="EMBL" id="OUUZ01000011">
    <property type="protein sequence ID" value="SPQ24055.1"/>
    <property type="molecule type" value="Genomic_DNA"/>
</dbReference>
<evidence type="ECO:0000313" key="8">
    <source>
        <dbReference type="Proteomes" id="UP000289323"/>
    </source>
</evidence>
<dbReference type="GO" id="GO:0006508">
    <property type="term" value="P:proteolysis"/>
    <property type="evidence" value="ECO:0007669"/>
    <property type="project" value="UniProtKB-KW"/>
</dbReference>
<keyword evidence="2" id="KW-0645">Protease</keyword>
<evidence type="ECO:0000313" key="7">
    <source>
        <dbReference type="EMBL" id="SPQ24055.1"/>
    </source>
</evidence>
<dbReference type="InterPro" id="IPR012962">
    <property type="entry name" value="Pept_M54_archaemetzincn"/>
</dbReference>
<gene>
    <name evidence="7" type="ORF">TT172_LOCUS6474</name>
</gene>